<feature type="coiled-coil region" evidence="3">
    <location>
        <begin position="288"/>
        <end position="379"/>
    </location>
</feature>
<sequence length="449" mass="47544">SFKFQEELALGVKEEQGEEVDSLLVMMLVRTVKKPSKFEDSDTVTAKPARAVFEMPHRTSPRAPVRSKTTAAAPAAAGSEHHRDRVVVGAGAGAARGTSARSPQLPEKKPAGGGAAVSRVAELEAKLGKAEGQLTEMREQLAAAEKARKDARAALVESKKRFSAAKKRVATAGAASSSAAAEQTPPQAVSDEKCGVISPAGDVPEAAEPGDAQGEETKAMADDDEVNSVTAAIVGDLEGNKGGQEVEQLRTKLMEKDMEVYELKAKLIAMDAEADDLRASLATKGMEIDELRAKLTSKDADIAAVEADNAELMKMAEEASHAVKEAATKARDTEHALRESAAREAARVAERLRASERAREALEAELQRGRAQSEQWRKAAEEAAAVLAAVEHGAGAPAADVEWRRHSSGAAAGERVAKDTDEHHVSGGKRNSGGAMRMLSELWKKKAQK</sequence>
<reference evidence="5 6" key="2">
    <citation type="submission" date="2018-04" db="EMBL/GenBank/DDBJ databases">
        <title>OglaRS2 (Oryza glaberrima Reference Sequence Version 2).</title>
        <authorList>
            <person name="Zhang J."/>
            <person name="Kudrna D."/>
            <person name="Lee S."/>
            <person name="Talag J."/>
            <person name="Rajasekar S."/>
            <person name="Wing R.A."/>
        </authorList>
    </citation>
    <scope>NUCLEOTIDE SEQUENCE [LARGE SCALE GENOMIC DNA]</scope>
    <source>
        <strain evidence="5 6">cv. IRGC 96717</strain>
    </source>
</reference>
<feature type="region of interest" description="Disordered" evidence="4">
    <location>
        <begin position="144"/>
        <end position="229"/>
    </location>
</feature>
<dbReference type="HOGENOM" id="CLU_043733_1_0_1"/>
<comment type="similarity">
    <text evidence="1">Belongs to the ICR family.</text>
</comment>
<dbReference type="OMA" id="DKRRYGS"/>
<evidence type="ECO:0000313" key="6">
    <source>
        <dbReference type="Proteomes" id="UP000007306"/>
    </source>
</evidence>
<evidence type="ECO:0000256" key="3">
    <source>
        <dbReference type="SAM" id="Coils"/>
    </source>
</evidence>
<proteinExistence type="inferred from homology"/>
<feature type="region of interest" description="Disordered" evidence="4">
    <location>
        <begin position="398"/>
        <end position="449"/>
    </location>
</feature>
<feature type="compositionally biased region" description="Low complexity" evidence="4">
    <location>
        <begin position="170"/>
        <end position="181"/>
    </location>
</feature>
<accession>I1PX86</accession>
<evidence type="ECO:0000313" key="5">
    <source>
        <dbReference type="EnsemblPlants" id="ORGLA05G0198400.1"/>
    </source>
</evidence>
<organism evidence="5 6">
    <name type="scientific">Oryza glaberrima</name>
    <name type="common">African rice</name>
    <dbReference type="NCBI Taxonomy" id="4538"/>
    <lineage>
        <taxon>Eukaryota</taxon>
        <taxon>Viridiplantae</taxon>
        <taxon>Streptophyta</taxon>
        <taxon>Embryophyta</taxon>
        <taxon>Tracheophyta</taxon>
        <taxon>Spermatophyta</taxon>
        <taxon>Magnoliopsida</taxon>
        <taxon>Liliopsida</taxon>
        <taxon>Poales</taxon>
        <taxon>Poaceae</taxon>
        <taxon>BOP clade</taxon>
        <taxon>Oryzoideae</taxon>
        <taxon>Oryzeae</taxon>
        <taxon>Oryzinae</taxon>
        <taxon>Oryza</taxon>
    </lineage>
</organism>
<dbReference type="PANTHER" id="PTHR34224:SF1">
    <property type="entry name" value="OS05G0514500 PROTEIN"/>
    <property type="match status" value="1"/>
</dbReference>
<dbReference type="Proteomes" id="UP000007306">
    <property type="component" value="Chromosome 5"/>
</dbReference>
<dbReference type="AlphaFoldDB" id="I1PX86"/>
<feature type="region of interest" description="Disordered" evidence="4">
    <location>
        <begin position="49"/>
        <end position="117"/>
    </location>
</feature>
<feature type="compositionally biased region" description="Basic and acidic residues" evidence="4">
    <location>
        <begin position="145"/>
        <end position="160"/>
    </location>
</feature>
<keyword evidence="6" id="KW-1185">Reference proteome</keyword>
<name>I1PX86_ORYGL</name>
<feature type="compositionally biased region" description="Basic and acidic residues" evidence="4">
    <location>
        <begin position="415"/>
        <end position="425"/>
    </location>
</feature>
<evidence type="ECO:0000256" key="4">
    <source>
        <dbReference type="SAM" id="MobiDB-lite"/>
    </source>
</evidence>
<dbReference type="Gramene" id="ORGLA05G0198400.1">
    <property type="protein sequence ID" value="ORGLA05G0198400.1"/>
    <property type="gene ID" value="ORGLA05G0198400"/>
</dbReference>
<reference evidence="5" key="1">
    <citation type="submission" date="2015-06" db="UniProtKB">
        <authorList>
            <consortium name="EnsemblPlants"/>
        </authorList>
    </citation>
    <scope>IDENTIFICATION</scope>
</reference>
<keyword evidence="2 3" id="KW-0175">Coiled coil</keyword>
<protein>
    <submittedName>
        <fullName evidence="5">Uncharacterized protein</fullName>
    </submittedName>
</protein>
<dbReference type="STRING" id="4538.I1PX86"/>
<evidence type="ECO:0000256" key="2">
    <source>
        <dbReference type="ARBA" id="ARBA00023054"/>
    </source>
</evidence>
<dbReference type="InterPro" id="IPR029688">
    <property type="entry name" value="ICR"/>
</dbReference>
<evidence type="ECO:0000256" key="1">
    <source>
        <dbReference type="ARBA" id="ARBA00009778"/>
    </source>
</evidence>
<dbReference type="PANTHER" id="PTHR34224">
    <property type="entry name" value="INTERACTOR OF CONSTITUTIVE ACTIVE ROPS 2, CHLOROPLASTIC-RELATED"/>
    <property type="match status" value="1"/>
</dbReference>
<feature type="compositionally biased region" description="Low complexity" evidence="4">
    <location>
        <begin position="87"/>
        <end position="97"/>
    </location>
</feature>
<dbReference type="eggNOG" id="ENOG502QVSP">
    <property type="taxonomic scope" value="Eukaryota"/>
</dbReference>
<dbReference type="EnsemblPlants" id="ORGLA05G0198400.1">
    <property type="protein sequence ID" value="ORGLA05G0198400.1"/>
    <property type="gene ID" value="ORGLA05G0198400"/>
</dbReference>